<dbReference type="Gene3D" id="2.40.30.10">
    <property type="entry name" value="Translation factors"/>
    <property type="match status" value="1"/>
</dbReference>
<dbReference type="SUPFAM" id="SSF63380">
    <property type="entry name" value="Riboflavin synthase domain-like"/>
    <property type="match status" value="1"/>
</dbReference>
<dbReference type="EMBL" id="JBHUOP010000003">
    <property type="protein sequence ID" value="MFD2840380.1"/>
    <property type="molecule type" value="Genomic_DNA"/>
</dbReference>
<dbReference type="Proteomes" id="UP001597391">
    <property type="component" value="Unassembled WGS sequence"/>
</dbReference>
<keyword evidence="12 13" id="KW-0472">Membrane</keyword>
<keyword evidence="9" id="KW-0560">Oxidoreductase</keyword>
<evidence type="ECO:0000256" key="9">
    <source>
        <dbReference type="ARBA" id="ARBA00023002"/>
    </source>
</evidence>
<keyword evidence="10" id="KW-0408">Iron</keyword>
<comment type="subcellular location">
    <subcellularLocation>
        <location evidence="2">Membrane</location>
        <topology evidence="2">Multi-pass membrane protein</topology>
    </subcellularLocation>
</comment>
<gene>
    <name evidence="15" type="ORF">ACFSYH_07315</name>
</gene>
<dbReference type="PANTHER" id="PTHR47354">
    <property type="entry name" value="NADH OXIDOREDUCTASE HCR"/>
    <property type="match status" value="1"/>
</dbReference>
<keyword evidence="4 13" id="KW-0812">Transmembrane</keyword>
<keyword evidence="6" id="KW-0479">Metal-binding</keyword>
<evidence type="ECO:0000259" key="14">
    <source>
        <dbReference type="PROSITE" id="PS51384"/>
    </source>
</evidence>
<evidence type="ECO:0000256" key="10">
    <source>
        <dbReference type="ARBA" id="ARBA00023004"/>
    </source>
</evidence>
<keyword evidence="16" id="KW-1185">Reference proteome</keyword>
<evidence type="ECO:0000313" key="15">
    <source>
        <dbReference type="EMBL" id="MFD2840380.1"/>
    </source>
</evidence>
<protein>
    <submittedName>
        <fullName evidence="15">Ferric reductase-like transmembrane domain-containing protein</fullName>
    </submittedName>
</protein>
<dbReference type="Gene3D" id="3.40.50.80">
    <property type="entry name" value="Nucleotide-binding domain of ferredoxin-NADP reductase (FNR) module"/>
    <property type="match status" value="1"/>
</dbReference>
<name>A0ABW5XD16_9MICO</name>
<feature type="transmembrane region" description="Helical" evidence="13">
    <location>
        <begin position="16"/>
        <end position="34"/>
    </location>
</feature>
<feature type="transmembrane region" description="Helical" evidence="13">
    <location>
        <begin position="94"/>
        <end position="111"/>
    </location>
</feature>
<accession>A0ABW5XD16</accession>
<dbReference type="InterPro" id="IPR013130">
    <property type="entry name" value="Fe3_Rdtase_TM_dom"/>
</dbReference>
<evidence type="ECO:0000256" key="3">
    <source>
        <dbReference type="ARBA" id="ARBA00022630"/>
    </source>
</evidence>
<organism evidence="15 16">
    <name type="scientific">Populibacterium corticicola</name>
    <dbReference type="NCBI Taxonomy" id="1812826"/>
    <lineage>
        <taxon>Bacteria</taxon>
        <taxon>Bacillati</taxon>
        <taxon>Actinomycetota</taxon>
        <taxon>Actinomycetes</taxon>
        <taxon>Micrococcales</taxon>
        <taxon>Jonesiaceae</taxon>
        <taxon>Populibacterium</taxon>
    </lineage>
</organism>
<dbReference type="SUPFAM" id="SSF52343">
    <property type="entry name" value="Ferredoxin reductase-like, C-terminal NADP-linked domain"/>
    <property type="match status" value="1"/>
</dbReference>
<dbReference type="InterPro" id="IPR039261">
    <property type="entry name" value="FNR_nucleotide-bd"/>
</dbReference>
<dbReference type="InterPro" id="IPR050415">
    <property type="entry name" value="MRET"/>
</dbReference>
<proteinExistence type="predicted"/>
<feature type="transmembrane region" description="Helical" evidence="13">
    <location>
        <begin position="131"/>
        <end position="151"/>
    </location>
</feature>
<keyword evidence="3" id="KW-0285">Flavoprotein</keyword>
<dbReference type="PANTHER" id="PTHR47354:SF8">
    <property type="entry name" value="1,2-PHENYLACETYL-COA EPOXIDASE, SUBUNIT E"/>
    <property type="match status" value="1"/>
</dbReference>
<keyword evidence="8 13" id="KW-1133">Transmembrane helix</keyword>
<keyword evidence="11" id="KW-0411">Iron-sulfur</keyword>
<feature type="transmembrane region" description="Helical" evidence="13">
    <location>
        <begin position="193"/>
        <end position="213"/>
    </location>
</feature>
<feature type="transmembrane region" description="Helical" evidence="13">
    <location>
        <begin position="46"/>
        <end position="73"/>
    </location>
</feature>
<feature type="domain" description="FAD-binding FR-type" evidence="14">
    <location>
        <begin position="218"/>
        <end position="318"/>
    </location>
</feature>
<evidence type="ECO:0000256" key="11">
    <source>
        <dbReference type="ARBA" id="ARBA00023014"/>
    </source>
</evidence>
<dbReference type="InterPro" id="IPR017927">
    <property type="entry name" value="FAD-bd_FR_type"/>
</dbReference>
<evidence type="ECO:0000256" key="2">
    <source>
        <dbReference type="ARBA" id="ARBA00004141"/>
    </source>
</evidence>
<evidence type="ECO:0000256" key="1">
    <source>
        <dbReference type="ARBA" id="ARBA00001974"/>
    </source>
</evidence>
<evidence type="ECO:0000256" key="7">
    <source>
        <dbReference type="ARBA" id="ARBA00022827"/>
    </source>
</evidence>
<feature type="transmembrane region" description="Helical" evidence="13">
    <location>
        <begin position="163"/>
        <end position="181"/>
    </location>
</feature>
<evidence type="ECO:0000256" key="4">
    <source>
        <dbReference type="ARBA" id="ARBA00022692"/>
    </source>
</evidence>
<comment type="cofactor">
    <cofactor evidence="1">
        <name>FAD</name>
        <dbReference type="ChEBI" id="CHEBI:57692"/>
    </cofactor>
</comment>
<dbReference type="RefSeq" id="WP_377466211.1">
    <property type="nucleotide sequence ID" value="NZ_JBHUOP010000003.1"/>
</dbReference>
<evidence type="ECO:0000256" key="5">
    <source>
        <dbReference type="ARBA" id="ARBA00022714"/>
    </source>
</evidence>
<dbReference type="InterPro" id="IPR017938">
    <property type="entry name" value="Riboflavin_synthase-like_b-brl"/>
</dbReference>
<reference evidence="16" key="1">
    <citation type="journal article" date="2019" name="Int. J. Syst. Evol. Microbiol.">
        <title>The Global Catalogue of Microorganisms (GCM) 10K type strain sequencing project: providing services to taxonomists for standard genome sequencing and annotation.</title>
        <authorList>
            <consortium name="The Broad Institute Genomics Platform"/>
            <consortium name="The Broad Institute Genome Sequencing Center for Infectious Disease"/>
            <person name="Wu L."/>
            <person name="Ma J."/>
        </authorList>
    </citation>
    <scope>NUCLEOTIDE SEQUENCE [LARGE SCALE GENOMIC DNA]</scope>
    <source>
        <strain evidence="16">KCTC 33576</strain>
    </source>
</reference>
<comment type="caution">
    <text evidence="15">The sequence shown here is derived from an EMBL/GenBank/DDBJ whole genome shotgun (WGS) entry which is preliminary data.</text>
</comment>
<dbReference type="PROSITE" id="PS51384">
    <property type="entry name" value="FAD_FR"/>
    <property type="match status" value="1"/>
</dbReference>
<dbReference type="Pfam" id="PF01794">
    <property type="entry name" value="Ferric_reduct"/>
    <property type="match status" value="1"/>
</dbReference>
<evidence type="ECO:0000256" key="6">
    <source>
        <dbReference type="ARBA" id="ARBA00022723"/>
    </source>
</evidence>
<keyword evidence="7" id="KW-0274">FAD</keyword>
<evidence type="ECO:0000256" key="13">
    <source>
        <dbReference type="SAM" id="Phobius"/>
    </source>
</evidence>
<keyword evidence="5" id="KW-0001">2Fe-2S</keyword>
<evidence type="ECO:0000256" key="8">
    <source>
        <dbReference type="ARBA" id="ARBA00022989"/>
    </source>
</evidence>
<sequence>MSAQLPPVARAHQRTLLRGVVVTSLIAILLWVFSSEISADSLGQHVINVGIVTGLVGTNLILMMLLLAARIPVIDKTFGHDQALAVHARLGKPAFYLLILHGVFLTLGYAIDSNVSVSTTIGELLATPDVLLAVLGLAGITVVIVSSIIAVRKLLPYEGWHIIHMLTYVSVLVSIPHQLSIGNVLAEGNWQRFYWLGLYLLAFGSIALFRFLLPISRSLRHRMVVAGVEHIAPDAVSIYIRGRNLRALDSQGGQFFMWRFWAPGLWSHAHPFSLSALPSEDLLRLTIKTTGDASRRIAQLTPGTPVSFAGPYGVFTKKANTQPFIAVAASGIGVTAVRSFVESLQVPAGSVTILLRGRDEDSRYLWPEITQWASAHGHTVYESLGPRGSGQTGWLSLADSERGVQAGTVFPHLAHSDLYVCGPADWSNTVAVDAIAAGLSPKNLHLDSFSW</sequence>
<evidence type="ECO:0000313" key="16">
    <source>
        <dbReference type="Proteomes" id="UP001597391"/>
    </source>
</evidence>
<evidence type="ECO:0000256" key="12">
    <source>
        <dbReference type="ARBA" id="ARBA00023136"/>
    </source>
</evidence>